<dbReference type="EMBL" id="BOMH01000045">
    <property type="protein sequence ID" value="GID68288.1"/>
    <property type="molecule type" value="Genomic_DNA"/>
</dbReference>
<keyword evidence="1" id="KW-0472">Membrane</keyword>
<keyword evidence="1" id="KW-0812">Transmembrane</keyword>
<feature type="transmembrane region" description="Helical" evidence="1">
    <location>
        <begin position="49"/>
        <end position="82"/>
    </location>
</feature>
<dbReference type="Proteomes" id="UP000619479">
    <property type="component" value="Unassembled WGS sequence"/>
</dbReference>
<dbReference type="Pfam" id="PF11239">
    <property type="entry name" value="DUF3040"/>
    <property type="match status" value="1"/>
</dbReference>
<reference evidence="2" key="1">
    <citation type="submission" date="2021-01" db="EMBL/GenBank/DDBJ databases">
        <title>Whole genome shotgun sequence of Actinoplanes cyaneus NBRC 14990.</title>
        <authorList>
            <person name="Komaki H."/>
            <person name="Tamura T."/>
        </authorList>
    </citation>
    <scope>NUCLEOTIDE SEQUENCE</scope>
    <source>
        <strain evidence="2">NBRC 14990</strain>
    </source>
</reference>
<dbReference type="RefSeq" id="WP_239175359.1">
    <property type="nucleotide sequence ID" value="NZ_BAAAUC010000049.1"/>
</dbReference>
<evidence type="ECO:0000313" key="3">
    <source>
        <dbReference type="Proteomes" id="UP000619479"/>
    </source>
</evidence>
<protein>
    <recommendedName>
        <fullName evidence="4">DUF3040 domain-containing protein</fullName>
    </recommendedName>
</protein>
<keyword evidence="1" id="KW-1133">Transmembrane helix</keyword>
<organism evidence="2 3">
    <name type="scientific">Actinoplanes cyaneus</name>
    <dbReference type="NCBI Taxonomy" id="52696"/>
    <lineage>
        <taxon>Bacteria</taxon>
        <taxon>Bacillati</taxon>
        <taxon>Actinomycetota</taxon>
        <taxon>Actinomycetes</taxon>
        <taxon>Micromonosporales</taxon>
        <taxon>Micromonosporaceae</taxon>
        <taxon>Actinoplanes</taxon>
    </lineage>
</organism>
<gene>
    <name evidence="2" type="ORF">Acy02nite_61690</name>
</gene>
<dbReference type="InterPro" id="IPR021401">
    <property type="entry name" value="DUF3040"/>
</dbReference>
<name>A0A919M8E2_9ACTN</name>
<evidence type="ECO:0000256" key="1">
    <source>
        <dbReference type="SAM" id="Phobius"/>
    </source>
</evidence>
<sequence length="88" mass="9545">MNDHERRALADLERHLQHDAEFAARMSTFAGVPAAAEQASPAVPVLCALLFIAVPLVMLLFGWVGVLIVLDLFAAAVAVILIRRRAAR</sequence>
<accession>A0A919M8E2</accession>
<evidence type="ECO:0000313" key="2">
    <source>
        <dbReference type="EMBL" id="GID68288.1"/>
    </source>
</evidence>
<dbReference type="AlphaFoldDB" id="A0A919M8E2"/>
<comment type="caution">
    <text evidence="2">The sequence shown here is derived from an EMBL/GenBank/DDBJ whole genome shotgun (WGS) entry which is preliminary data.</text>
</comment>
<proteinExistence type="predicted"/>
<keyword evidence="3" id="KW-1185">Reference proteome</keyword>
<evidence type="ECO:0008006" key="4">
    <source>
        <dbReference type="Google" id="ProtNLM"/>
    </source>
</evidence>